<keyword evidence="8" id="KW-0325">Glycoprotein</keyword>
<feature type="transmembrane region" description="Helical" evidence="12">
    <location>
        <begin position="223"/>
        <end position="244"/>
    </location>
</feature>
<evidence type="ECO:0000256" key="1">
    <source>
        <dbReference type="ARBA" id="ARBA00004141"/>
    </source>
</evidence>
<evidence type="ECO:0000256" key="12">
    <source>
        <dbReference type="SAM" id="Phobius"/>
    </source>
</evidence>
<reference evidence="15" key="2">
    <citation type="journal article" date="2017" name="Nat. Plants">
        <title>The Aegilops tauschii genome reveals multiple impacts of transposons.</title>
        <authorList>
            <person name="Zhao G."/>
            <person name="Zou C."/>
            <person name="Li K."/>
            <person name="Wang K."/>
            <person name="Li T."/>
            <person name="Gao L."/>
            <person name="Zhang X."/>
            <person name="Wang H."/>
            <person name="Yang Z."/>
            <person name="Liu X."/>
            <person name="Jiang W."/>
            <person name="Mao L."/>
            <person name="Kong X."/>
            <person name="Jiao Y."/>
            <person name="Jia J."/>
        </authorList>
    </citation>
    <scope>NUCLEOTIDE SEQUENCE [LARGE SCALE GENOMIC DNA]</scope>
    <source>
        <strain evidence="15">cv. AL8/78</strain>
    </source>
</reference>
<keyword evidence="15" id="KW-1185">Reference proteome</keyword>
<dbReference type="InterPro" id="IPR001320">
    <property type="entry name" value="Iontro_rcpt_C"/>
</dbReference>
<feature type="transmembrane region" description="Helical" evidence="12">
    <location>
        <begin position="35"/>
        <end position="57"/>
    </location>
</feature>
<accession>A0A453KW44</accession>
<keyword evidence="10" id="KW-0407">Ion channel</keyword>
<sequence length="326" mass="35899">EFLGNNENVRGPIPRQLGIMIFFSIFEEKELVQRFLSRIVLIIWLVFLMVLTSSYTASLTSMLTVQQLQPTVTDVHELLKSGEYVGYHRGSYVKGLLEELGFDRSKIKPYNSPEDFHNALSRGSNNGGIAALVHEVPYIKLFLANHCKGYTMVGPIYKAAGFGYALSKGNPLIGDISKAILNVTGGDTMIQIEKKWIGDRNNCQNLGPVTGSSRLTFANFRGLFILTGVASTSSLLIALIIYFYKKKQSINIVLDNGNRPEESGINEENSEAQEGNQGGDEQNTQQAGQEESGLEEQTSLEVVSETTDRQALLCPTMGQLSFSGVK</sequence>
<reference evidence="14" key="3">
    <citation type="journal article" date="2017" name="Nature">
        <title>Genome sequence of the progenitor of the wheat D genome Aegilops tauschii.</title>
        <authorList>
            <person name="Luo M.C."/>
            <person name="Gu Y.Q."/>
            <person name="Puiu D."/>
            <person name="Wang H."/>
            <person name="Twardziok S.O."/>
            <person name="Deal K.R."/>
            <person name="Huo N."/>
            <person name="Zhu T."/>
            <person name="Wang L."/>
            <person name="Wang Y."/>
            <person name="McGuire P.E."/>
            <person name="Liu S."/>
            <person name="Long H."/>
            <person name="Ramasamy R.K."/>
            <person name="Rodriguez J.C."/>
            <person name="Van S.L."/>
            <person name="Yuan L."/>
            <person name="Wang Z."/>
            <person name="Xia Z."/>
            <person name="Xiao L."/>
            <person name="Anderson O.D."/>
            <person name="Ouyang S."/>
            <person name="Liang Y."/>
            <person name="Zimin A.V."/>
            <person name="Pertea G."/>
            <person name="Qi P."/>
            <person name="Bennetzen J.L."/>
            <person name="Dai X."/>
            <person name="Dawson M.W."/>
            <person name="Muller H.G."/>
            <person name="Kugler K."/>
            <person name="Rivarola-Duarte L."/>
            <person name="Spannagl M."/>
            <person name="Mayer K.F.X."/>
            <person name="Lu F.H."/>
            <person name="Bevan M.W."/>
            <person name="Leroy P."/>
            <person name="Li P."/>
            <person name="You F.M."/>
            <person name="Sun Q."/>
            <person name="Liu Z."/>
            <person name="Lyons E."/>
            <person name="Wicker T."/>
            <person name="Salzberg S.L."/>
            <person name="Devos K.M."/>
            <person name="Dvorak J."/>
        </authorList>
    </citation>
    <scope>NUCLEOTIDE SEQUENCE [LARGE SCALE GENOMIC DNA]</scope>
    <source>
        <strain evidence="14">cv. AL8/78</strain>
    </source>
</reference>
<keyword evidence="7" id="KW-0675">Receptor</keyword>
<dbReference type="EnsemblPlants" id="AET5Gv20531500.11">
    <property type="protein sequence ID" value="AET5Gv20531500.11"/>
    <property type="gene ID" value="AET5Gv20531500"/>
</dbReference>
<dbReference type="FunFam" id="3.40.190.10:FF:000195">
    <property type="entry name" value="Glutamate receptor 2.7"/>
    <property type="match status" value="1"/>
</dbReference>
<evidence type="ECO:0000256" key="4">
    <source>
        <dbReference type="ARBA" id="ARBA00022989"/>
    </source>
</evidence>
<dbReference type="InterPro" id="IPR015683">
    <property type="entry name" value="Ionotropic_Glu_rcpt"/>
</dbReference>
<evidence type="ECO:0000256" key="5">
    <source>
        <dbReference type="ARBA" id="ARBA00023065"/>
    </source>
</evidence>
<keyword evidence="9" id="KW-1071">Ligand-gated ion channel</keyword>
<dbReference type="Gramene" id="AET5Gv20531500.11">
    <property type="protein sequence ID" value="AET5Gv20531500.11"/>
    <property type="gene ID" value="AET5Gv20531500"/>
</dbReference>
<keyword evidence="4 12" id="KW-1133">Transmembrane helix</keyword>
<dbReference type="Gene3D" id="1.10.287.70">
    <property type="match status" value="1"/>
</dbReference>
<evidence type="ECO:0000256" key="9">
    <source>
        <dbReference type="ARBA" id="ARBA00023286"/>
    </source>
</evidence>
<protein>
    <recommendedName>
        <fullName evidence="13">Ionotropic glutamate receptor C-terminal domain-containing protein</fullName>
    </recommendedName>
</protein>
<evidence type="ECO:0000313" key="14">
    <source>
        <dbReference type="EnsemblPlants" id="AET5Gv20531500.11"/>
    </source>
</evidence>
<evidence type="ECO:0000256" key="6">
    <source>
        <dbReference type="ARBA" id="ARBA00023136"/>
    </source>
</evidence>
<keyword evidence="5" id="KW-0406">Ion transport</keyword>
<name>A0A453KW44_AEGTS</name>
<feature type="region of interest" description="Disordered" evidence="11">
    <location>
        <begin position="259"/>
        <end position="306"/>
    </location>
</feature>
<keyword evidence="3 12" id="KW-0812">Transmembrane</keyword>
<reference evidence="15" key="1">
    <citation type="journal article" date="2014" name="Science">
        <title>Ancient hybridizations among the ancestral genomes of bread wheat.</title>
        <authorList>
            <consortium name="International Wheat Genome Sequencing Consortium,"/>
            <person name="Marcussen T."/>
            <person name="Sandve S.R."/>
            <person name="Heier L."/>
            <person name="Spannagl M."/>
            <person name="Pfeifer M."/>
            <person name="Jakobsen K.S."/>
            <person name="Wulff B.B."/>
            <person name="Steuernagel B."/>
            <person name="Mayer K.F."/>
            <person name="Olsen O.A."/>
        </authorList>
    </citation>
    <scope>NUCLEOTIDE SEQUENCE [LARGE SCALE GENOMIC DNA]</scope>
    <source>
        <strain evidence="15">cv. AL8/78</strain>
    </source>
</reference>
<evidence type="ECO:0000256" key="7">
    <source>
        <dbReference type="ARBA" id="ARBA00023170"/>
    </source>
</evidence>
<dbReference type="AlphaFoldDB" id="A0A453KW44"/>
<dbReference type="GO" id="GO:0016020">
    <property type="term" value="C:membrane"/>
    <property type="evidence" value="ECO:0007669"/>
    <property type="project" value="UniProtKB-SubCell"/>
</dbReference>
<feature type="domain" description="Ionotropic glutamate receptor C-terminal" evidence="13">
    <location>
        <begin position="20"/>
        <end position="199"/>
    </location>
</feature>
<reference evidence="14" key="4">
    <citation type="submission" date="2019-03" db="UniProtKB">
        <authorList>
            <consortium name="EnsemblPlants"/>
        </authorList>
    </citation>
    <scope>IDENTIFICATION</scope>
</reference>
<reference evidence="14" key="5">
    <citation type="journal article" date="2021" name="G3 (Bethesda)">
        <title>Aegilops tauschii genome assembly Aet v5.0 features greater sequence contiguity and improved annotation.</title>
        <authorList>
            <person name="Wang L."/>
            <person name="Zhu T."/>
            <person name="Rodriguez J.C."/>
            <person name="Deal K.R."/>
            <person name="Dubcovsky J."/>
            <person name="McGuire P.E."/>
            <person name="Lux T."/>
            <person name="Spannagl M."/>
            <person name="Mayer K.F.X."/>
            <person name="Baldrich P."/>
            <person name="Meyers B.C."/>
            <person name="Huo N."/>
            <person name="Gu Y.Q."/>
            <person name="Zhou H."/>
            <person name="Devos K.M."/>
            <person name="Bennetzen J.L."/>
            <person name="Unver T."/>
            <person name="Budak H."/>
            <person name="Gulick P.J."/>
            <person name="Galiba G."/>
            <person name="Kalapos B."/>
            <person name="Nelson D.R."/>
            <person name="Li P."/>
            <person name="You F.M."/>
            <person name="Luo M.C."/>
            <person name="Dvorak J."/>
        </authorList>
    </citation>
    <scope>NUCLEOTIDE SEQUENCE [LARGE SCALE GENOMIC DNA]</scope>
    <source>
        <strain evidence="14">cv. AL8/78</strain>
    </source>
</reference>
<evidence type="ECO:0000256" key="2">
    <source>
        <dbReference type="ARBA" id="ARBA00022448"/>
    </source>
</evidence>
<evidence type="ECO:0000256" key="3">
    <source>
        <dbReference type="ARBA" id="ARBA00022692"/>
    </source>
</evidence>
<dbReference type="Pfam" id="PF00060">
    <property type="entry name" value="Lig_chan"/>
    <property type="match status" value="1"/>
</dbReference>
<dbReference type="Proteomes" id="UP000015105">
    <property type="component" value="Chromosome 5D"/>
</dbReference>
<dbReference type="GO" id="GO:0015276">
    <property type="term" value="F:ligand-gated monoatomic ion channel activity"/>
    <property type="evidence" value="ECO:0007669"/>
    <property type="project" value="InterPro"/>
</dbReference>
<organism evidence="14 15">
    <name type="scientific">Aegilops tauschii subsp. strangulata</name>
    <name type="common">Goatgrass</name>
    <dbReference type="NCBI Taxonomy" id="200361"/>
    <lineage>
        <taxon>Eukaryota</taxon>
        <taxon>Viridiplantae</taxon>
        <taxon>Streptophyta</taxon>
        <taxon>Embryophyta</taxon>
        <taxon>Tracheophyta</taxon>
        <taxon>Spermatophyta</taxon>
        <taxon>Magnoliopsida</taxon>
        <taxon>Liliopsida</taxon>
        <taxon>Poales</taxon>
        <taxon>Poaceae</taxon>
        <taxon>BOP clade</taxon>
        <taxon>Pooideae</taxon>
        <taxon>Triticodae</taxon>
        <taxon>Triticeae</taxon>
        <taxon>Triticinae</taxon>
        <taxon>Aegilops</taxon>
    </lineage>
</organism>
<evidence type="ECO:0000259" key="13">
    <source>
        <dbReference type="SMART" id="SM00079"/>
    </source>
</evidence>
<evidence type="ECO:0000256" key="8">
    <source>
        <dbReference type="ARBA" id="ARBA00023180"/>
    </source>
</evidence>
<keyword evidence="6 12" id="KW-0472">Membrane</keyword>
<keyword evidence="2" id="KW-0813">Transport</keyword>
<dbReference type="SMART" id="SM00079">
    <property type="entry name" value="PBPe"/>
    <property type="match status" value="1"/>
</dbReference>
<dbReference type="SUPFAM" id="SSF53850">
    <property type="entry name" value="Periplasmic binding protein-like II"/>
    <property type="match status" value="1"/>
</dbReference>
<evidence type="ECO:0000313" key="15">
    <source>
        <dbReference type="Proteomes" id="UP000015105"/>
    </source>
</evidence>
<proteinExistence type="predicted"/>
<feature type="compositionally biased region" description="Polar residues" evidence="11">
    <location>
        <begin position="272"/>
        <end position="305"/>
    </location>
</feature>
<comment type="subcellular location">
    <subcellularLocation>
        <location evidence="1">Membrane</location>
        <topology evidence="1">Multi-pass membrane protein</topology>
    </subcellularLocation>
</comment>
<evidence type="ECO:0000256" key="11">
    <source>
        <dbReference type="SAM" id="MobiDB-lite"/>
    </source>
</evidence>
<dbReference type="Gene3D" id="3.40.190.10">
    <property type="entry name" value="Periplasmic binding protein-like II"/>
    <property type="match status" value="2"/>
</dbReference>
<dbReference type="PANTHER" id="PTHR18966">
    <property type="entry name" value="IONOTROPIC GLUTAMATE RECEPTOR"/>
    <property type="match status" value="1"/>
</dbReference>
<evidence type="ECO:0000256" key="10">
    <source>
        <dbReference type="ARBA" id="ARBA00023303"/>
    </source>
</evidence>